<organism evidence="2 3">
    <name type="scientific">Haloferax larsenii</name>
    <dbReference type="NCBI Taxonomy" id="302484"/>
    <lineage>
        <taxon>Archaea</taxon>
        <taxon>Methanobacteriati</taxon>
        <taxon>Methanobacteriota</taxon>
        <taxon>Stenosarchaea group</taxon>
        <taxon>Halobacteria</taxon>
        <taxon>Halobacteriales</taxon>
        <taxon>Haloferacaceae</taxon>
        <taxon>Haloferax</taxon>
    </lineage>
</organism>
<evidence type="ECO:0000256" key="1">
    <source>
        <dbReference type="SAM" id="MobiDB-lite"/>
    </source>
</evidence>
<evidence type="ECO:0000313" key="2">
    <source>
        <dbReference type="EMBL" id="SEL94421.1"/>
    </source>
</evidence>
<gene>
    <name evidence="2" type="ORF">SAMN04488691_11227</name>
</gene>
<sequence length="216" mass="24909">MMGSLHCSRLVSSSVPHHLDEYRGDCNLDCLRENITNPAKRGHQQRQHPLRGRIRDGEVHPNERIPGREPEKREYDPDFGKLFTCDVQPASTAFPAQGRPCRGCSSHPTWDALERLVAGTVGTSLYGQRNDNNSSGYVAPEHSRLVRSRRNFGVAYSRQLYSRHRYPHSWHLDCYCEFLCLTLNKEAHKPYNSIKRLVDEHQLRRSRYSVAPTISR</sequence>
<protein>
    <submittedName>
        <fullName evidence="2">Uncharacterized protein</fullName>
    </submittedName>
</protein>
<name>A0A1H7UBT3_HALLR</name>
<dbReference type="AlphaFoldDB" id="A0A1H7UBT3"/>
<reference evidence="2 3" key="1">
    <citation type="submission" date="2016-10" db="EMBL/GenBank/DDBJ databases">
        <authorList>
            <person name="de Groot N.N."/>
        </authorList>
    </citation>
    <scope>NUCLEOTIDE SEQUENCE [LARGE SCALE GENOMIC DNA]</scope>
    <source>
        <strain evidence="2 3">CDM_5</strain>
    </source>
</reference>
<feature type="compositionally biased region" description="Basic residues" evidence="1">
    <location>
        <begin position="40"/>
        <end position="52"/>
    </location>
</feature>
<proteinExistence type="predicted"/>
<feature type="compositionally biased region" description="Basic and acidic residues" evidence="1">
    <location>
        <begin position="53"/>
        <end position="73"/>
    </location>
</feature>
<feature type="region of interest" description="Disordered" evidence="1">
    <location>
        <begin position="39"/>
        <end position="73"/>
    </location>
</feature>
<evidence type="ECO:0000313" key="3">
    <source>
        <dbReference type="Proteomes" id="UP000183894"/>
    </source>
</evidence>
<dbReference type="Proteomes" id="UP000183894">
    <property type="component" value="Unassembled WGS sequence"/>
</dbReference>
<accession>A0A1H7UBT3</accession>
<dbReference type="EMBL" id="FOAD01000012">
    <property type="protein sequence ID" value="SEL94421.1"/>
    <property type="molecule type" value="Genomic_DNA"/>
</dbReference>